<sequence>MCMHAGEKILAATGMGELYSCPPWPIAIHIPDISLPESGAPGVLFFSRSFGCRCVDVKMRSPSACRSESGYFEPFDWVTSTVENYGMVVLGGNTVA</sequence>
<protein>
    <submittedName>
        <fullName evidence="1">Uncharacterized protein</fullName>
    </submittedName>
</protein>
<reference evidence="1" key="2">
    <citation type="journal article" date="2015" name="Data Brief">
        <title>Shoot transcriptome of the giant reed, Arundo donax.</title>
        <authorList>
            <person name="Barrero R.A."/>
            <person name="Guerrero F.D."/>
            <person name="Moolhuijzen P."/>
            <person name="Goolsby J.A."/>
            <person name="Tidwell J."/>
            <person name="Bellgard S.E."/>
            <person name="Bellgard M.I."/>
        </authorList>
    </citation>
    <scope>NUCLEOTIDE SEQUENCE</scope>
    <source>
        <tissue evidence="1">Shoot tissue taken approximately 20 cm above the soil surface</tissue>
    </source>
</reference>
<dbReference type="EMBL" id="GBRH01201934">
    <property type="protein sequence ID" value="JAD95961.1"/>
    <property type="molecule type" value="Transcribed_RNA"/>
</dbReference>
<proteinExistence type="predicted"/>
<organism evidence="1">
    <name type="scientific">Arundo donax</name>
    <name type="common">Giant reed</name>
    <name type="synonym">Donax arundinaceus</name>
    <dbReference type="NCBI Taxonomy" id="35708"/>
    <lineage>
        <taxon>Eukaryota</taxon>
        <taxon>Viridiplantae</taxon>
        <taxon>Streptophyta</taxon>
        <taxon>Embryophyta</taxon>
        <taxon>Tracheophyta</taxon>
        <taxon>Spermatophyta</taxon>
        <taxon>Magnoliopsida</taxon>
        <taxon>Liliopsida</taxon>
        <taxon>Poales</taxon>
        <taxon>Poaceae</taxon>
        <taxon>PACMAD clade</taxon>
        <taxon>Arundinoideae</taxon>
        <taxon>Arundineae</taxon>
        <taxon>Arundo</taxon>
    </lineage>
</organism>
<evidence type="ECO:0000313" key="1">
    <source>
        <dbReference type="EMBL" id="JAD95961.1"/>
    </source>
</evidence>
<dbReference type="AlphaFoldDB" id="A0A0A9E7A6"/>
<name>A0A0A9E7A6_ARUDO</name>
<accession>A0A0A9E7A6</accession>
<reference evidence="1" key="1">
    <citation type="submission" date="2014-09" db="EMBL/GenBank/DDBJ databases">
        <authorList>
            <person name="Magalhaes I.L.F."/>
            <person name="Oliveira U."/>
            <person name="Santos F.R."/>
            <person name="Vidigal T.H.D.A."/>
            <person name="Brescovit A.D."/>
            <person name="Santos A.J."/>
        </authorList>
    </citation>
    <scope>NUCLEOTIDE SEQUENCE</scope>
    <source>
        <tissue evidence="1">Shoot tissue taken approximately 20 cm above the soil surface</tissue>
    </source>
</reference>